<dbReference type="AlphaFoldDB" id="V4H9A7"/>
<protein>
    <submittedName>
        <fullName evidence="2">Uncharacterized protein</fullName>
    </submittedName>
</protein>
<keyword evidence="1" id="KW-0812">Transmembrane</keyword>
<feature type="transmembrane region" description="Helical" evidence="1">
    <location>
        <begin position="6"/>
        <end position="23"/>
    </location>
</feature>
<keyword evidence="1" id="KW-0472">Membrane</keyword>
<feature type="transmembrane region" description="Helical" evidence="1">
    <location>
        <begin position="91"/>
        <end position="114"/>
    </location>
</feature>
<evidence type="ECO:0000256" key="1">
    <source>
        <dbReference type="SAM" id="Phobius"/>
    </source>
</evidence>
<name>V4H9A7_PSEL2</name>
<sequence length="115" mass="13180">MARRWYLAYLFLIVCSFAGALFCRRVSNNKLMRIESYVSSTYPGFYKQLSLDRFDIGRQAAFVNNLAAFSSLGELTKLEDVTLRELLCDRFLADMGVIFFSLGTVIFSTLMIFVI</sequence>
<comment type="caution">
    <text evidence="2">The sequence shown here is derived from an EMBL/GenBank/DDBJ whole genome shotgun (WGS) entry which is preliminary data.</text>
</comment>
<evidence type="ECO:0000313" key="3">
    <source>
        <dbReference type="Proteomes" id="UP000017820"/>
    </source>
</evidence>
<organism evidence="2 3">
    <name type="scientific">Pseudoalteromonas luteoviolacea (strain 2ta16)</name>
    <dbReference type="NCBI Taxonomy" id="1353533"/>
    <lineage>
        <taxon>Bacteria</taxon>
        <taxon>Pseudomonadati</taxon>
        <taxon>Pseudomonadota</taxon>
        <taxon>Gammaproteobacteria</taxon>
        <taxon>Alteromonadales</taxon>
        <taxon>Pseudoalteromonadaceae</taxon>
        <taxon>Pseudoalteromonas</taxon>
    </lineage>
</organism>
<proteinExistence type="predicted"/>
<evidence type="ECO:0000313" key="2">
    <source>
        <dbReference type="EMBL" id="ESP94061.1"/>
    </source>
</evidence>
<reference evidence="3" key="1">
    <citation type="journal article" date="2014" name="Nat. Chem. Biol.">
        <title>Biosynthesis of polybrominated aromatic organic compounds by marine bacteria.</title>
        <authorList>
            <person name="Agarwal V."/>
            <person name="El Gamal A.A."/>
            <person name="Yamanaka K."/>
            <person name="Poth D."/>
            <person name="Kersten R.D."/>
            <person name="Schorn M."/>
            <person name="Allen E.E."/>
            <person name="Moore B.S."/>
        </authorList>
    </citation>
    <scope>NUCLEOTIDE SEQUENCE [LARGE SCALE GENOMIC DNA]</scope>
    <source>
        <strain evidence="3">2ta16</strain>
    </source>
</reference>
<gene>
    <name evidence="2" type="ORF">PL2TA16_02585</name>
</gene>
<dbReference type="Proteomes" id="UP000017820">
    <property type="component" value="Unassembled WGS sequence"/>
</dbReference>
<dbReference type="EMBL" id="AUSV01000023">
    <property type="protein sequence ID" value="ESP94061.1"/>
    <property type="molecule type" value="Genomic_DNA"/>
</dbReference>
<accession>V4H9A7</accession>
<keyword evidence="1" id="KW-1133">Transmembrane helix</keyword>